<sequence>MASTASVHPDDVDTLKAMLVAIAAEKSELRDETAELKAEIVRMATLNDTLKSGSPICI</sequence>
<dbReference type="RefSeq" id="WP_167378747.1">
    <property type="nucleotide sequence ID" value="NZ_FTPD01000017.1"/>
</dbReference>
<name>A0A1R3VB94_9HYPH</name>
<protein>
    <submittedName>
        <fullName evidence="2">Uncharacterized protein</fullName>
    </submittedName>
</protein>
<keyword evidence="3" id="KW-1185">Reference proteome</keyword>
<gene>
    <name evidence="2" type="ORF">BQ8794_240266</name>
</gene>
<feature type="coiled-coil region" evidence="1">
    <location>
        <begin position="12"/>
        <end position="39"/>
    </location>
</feature>
<evidence type="ECO:0000313" key="2">
    <source>
        <dbReference type="EMBL" id="SIT56059.1"/>
    </source>
</evidence>
<reference evidence="3" key="1">
    <citation type="submission" date="2017-01" db="EMBL/GenBank/DDBJ databases">
        <authorList>
            <person name="Brunel B."/>
        </authorList>
    </citation>
    <scope>NUCLEOTIDE SEQUENCE [LARGE SCALE GENOMIC DNA]</scope>
</reference>
<organism evidence="2 3">
    <name type="scientific">Mesorhizobium prunaredense</name>
    <dbReference type="NCBI Taxonomy" id="1631249"/>
    <lineage>
        <taxon>Bacteria</taxon>
        <taxon>Pseudomonadati</taxon>
        <taxon>Pseudomonadota</taxon>
        <taxon>Alphaproteobacteria</taxon>
        <taxon>Hyphomicrobiales</taxon>
        <taxon>Phyllobacteriaceae</taxon>
        <taxon>Mesorhizobium</taxon>
    </lineage>
</organism>
<dbReference type="AlphaFoldDB" id="A0A1R3VB94"/>
<evidence type="ECO:0000256" key="1">
    <source>
        <dbReference type="SAM" id="Coils"/>
    </source>
</evidence>
<evidence type="ECO:0000313" key="3">
    <source>
        <dbReference type="Proteomes" id="UP000188388"/>
    </source>
</evidence>
<proteinExistence type="predicted"/>
<accession>A0A1R3VB94</accession>
<keyword evidence="1" id="KW-0175">Coiled coil</keyword>
<dbReference type="EMBL" id="FTPD01000017">
    <property type="protein sequence ID" value="SIT56059.1"/>
    <property type="molecule type" value="Genomic_DNA"/>
</dbReference>
<dbReference type="STRING" id="1631249.BQ8794_240266"/>
<dbReference type="Proteomes" id="UP000188388">
    <property type="component" value="Unassembled WGS sequence"/>
</dbReference>